<name>A0A1Q8VYG4_9ACTO</name>
<feature type="transmembrane region" description="Helical" evidence="1">
    <location>
        <begin position="174"/>
        <end position="194"/>
    </location>
</feature>
<feature type="transmembrane region" description="Helical" evidence="1">
    <location>
        <begin position="259"/>
        <end position="282"/>
    </location>
</feature>
<feature type="transmembrane region" description="Helical" evidence="1">
    <location>
        <begin position="150"/>
        <end position="168"/>
    </location>
</feature>
<feature type="transmembrane region" description="Helical" evidence="1">
    <location>
        <begin position="81"/>
        <end position="99"/>
    </location>
</feature>
<evidence type="ECO:0000313" key="3">
    <source>
        <dbReference type="Proteomes" id="UP000185772"/>
    </source>
</evidence>
<keyword evidence="1" id="KW-0472">Membrane</keyword>
<reference evidence="2 3" key="1">
    <citation type="submission" date="2016-12" db="EMBL/GenBank/DDBJ databases">
        <title>Genomic comparison of strains in the 'Actinomyces naeslundii' group.</title>
        <authorList>
            <person name="Mughal S.R."/>
            <person name="Do T."/>
            <person name="Gilbert S.C."/>
            <person name="Witherden E.A."/>
            <person name="Didelot X."/>
            <person name="Beighton D."/>
        </authorList>
    </citation>
    <scope>NUCLEOTIDE SEQUENCE [LARGE SCALE GENOMIC DNA]</scope>
    <source>
        <strain evidence="2 3">MMRCO6-1</strain>
    </source>
</reference>
<comment type="caution">
    <text evidence="2">The sequence shown here is derived from an EMBL/GenBank/DDBJ whole genome shotgun (WGS) entry which is preliminary data.</text>
</comment>
<proteinExistence type="predicted"/>
<dbReference type="Proteomes" id="UP000185772">
    <property type="component" value="Unassembled WGS sequence"/>
</dbReference>
<protein>
    <submittedName>
        <fullName evidence="2">Uncharacterized protein</fullName>
    </submittedName>
</protein>
<gene>
    <name evidence="2" type="ORF">BKH27_05565</name>
</gene>
<accession>A0A1Q8VYG4</accession>
<keyword evidence="1" id="KW-1133">Transmembrane helix</keyword>
<feature type="transmembrane region" description="Helical" evidence="1">
    <location>
        <begin position="206"/>
        <end position="226"/>
    </location>
</feature>
<organism evidence="2 3">
    <name type="scientific">Actinomyces oris</name>
    <dbReference type="NCBI Taxonomy" id="544580"/>
    <lineage>
        <taxon>Bacteria</taxon>
        <taxon>Bacillati</taxon>
        <taxon>Actinomycetota</taxon>
        <taxon>Actinomycetes</taxon>
        <taxon>Actinomycetales</taxon>
        <taxon>Actinomycetaceae</taxon>
        <taxon>Actinomyces</taxon>
    </lineage>
</organism>
<feature type="transmembrane region" description="Helical" evidence="1">
    <location>
        <begin position="294"/>
        <end position="317"/>
    </location>
</feature>
<dbReference type="AlphaFoldDB" id="A0A1Q8VYG4"/>
<evidence type="ECO:0000313" key="2">
    <source>
        <dbReference type="EMBL" id="OLO53496.1"/>
    </source>
</evidence>
<feature type="transmembrane region" description="Helical" evidence="1">
    <location>
        <begin position="337"/>
        <end position="359"/>
    </location>
</feature>
<sequence length="393" mass="42010">MAPHLSSIGQPASSIVTNGTDIDPYSAAPTASFPRFAPAPLPGPAPATPQPLVPPSLASAPLGITRKTAFPSPTPWGRDRLLALALTLLAVGFHVIWTINDTSTNQAFPSLQNPTARDYIQALTYIPLTLGAWWLILIPISIVNIIRNQASAITTAAAIQLLFIDALILNNDPIGNPFPILCLLATGSAAIFTTRMGRTANPPRHWLVSLGMAMNLFLLISMLHRITKLLLNAKFYQSAMSSQTVNLWMTPAVGPNDRGIPLTVGIVITIILAVIASINLYLGVSSPTSRVFRYTVGLAPTLIALVNMYILSAFGISRAVVSSGLGLSSTGQRLPYVIFRAWAASILLGAIAVGITVLLRRRASAMKHKARQFVPAATSTQQPQHVSYRPHAQ</sequence>
<keyword evidence="1" id="KW-0812">Transmembrane</keyword>
<dbReference type="EMBL" id="MSKM01000019">
    <property type="protein sequence ID" value="OLO53496.1"/>
    <property type="molecule type" value="Genomic_DNA"/>
</dbReference>
<evidence type="ECO:0000256" key="1">
    <source>
        <dbReference type="SAM" id="Phobius"/>
    </source>
</evidence>
<feature type="transmembrane region" description="Helical" evidence="1">
    <location>
        <begin position="119"/>
        <end position="138"/>
    </location>
</feature>